<dbReference type="AlphaFoldDB" id="A0AAN8NHS5"/>
<dbReference type="PROSITE" id="PS51352">
    <property type="entry name" value="THIOREDOXIN_2"/>
    <property type="match status" value="1"/>
</dbReference>
<reference evidence="2 3" key="1">
    <citation type="submission" date="2019-10" db="EMBL/GenBank/DDBJ databases">
        <authorList>
            <person name="Palmer J.M."/>
        </authorList>
    </citation>
    <scope>NUCLEOTIDE SEQUENCE [LARGE SCALE GENOMIC DNA]</scope>
    <source>
        <strain evidence="2 3">TWF506</strain>
    </source>
</reference>
<dbReference type="PANTHER" id="PTHR10438">
    <property type="entry name" value="THIOREDOXIN"/>
    <property type="match status" value="1"/>
</dbReference>
<sequence>MLKSQGQSLSNNYCGHQPLGIFQYQTCPAPATPQDHPALVSSPALTYTSTSLGNPSCVGSPTSSTMMGHPDANVEHPRGQNQVPLSCSLSSVSEATNMEELRSFTNLPNLVVVNFNAQWCNPCRFMRDKFAVMANQYADHSVIAVQVDIDRVPRAHHVYGVRTVPTFLLYRGGVKVGEVLGSNDGLLRSSILHNL</sequence>
<dbReference type="Pfam" id="PF00085">
    <property type="entry name" value="Thioredoxin"/>
    <property type="match status" value="1"/>
</dbReference>
<dbReference type="InterPro" id="IPR013766">
    <property type="entry name" value="Thioredoxin_domain"/>
</dbReference>
<feature type="domain" description="Thioredoxin" evidence="1">
    <location>
        <begin position="65"/>
        <end position="195"/>
    </location>
</feature>
<dbReference type="EMBL" id="JAVHJM010000011">
    <property type="protein sequence ID" value="KAK6502598.1"/>
    <property type="molecule type" value="Genomic_DNA"/>
</dbReference>
<protein>
    <recommendedName>
        <fullName evidence="1">Thioredoxin domain-containing protein</fullName>
    </recommendedName>
</protein>
<dbReference type="PANTHER" id="PTHR10438:SF468">
    <property type="entry name" value="THIOREDOXIN-1-RELATED"/>
    <property type="match status" value="1"/>
</dbReference>
<dbReference type="SUPFAM" id="SSF52833">
    <property type="entry name" value="Thioredoxin-like"/>
    <property type="match status" value="1"/>
</dbReference>
<dbReference type="Proteomes" id="UP001307849">
    <property type="component" value="Unassembled WGS sequence"/>
</dbReference>
<dbReference type="CDD" id="cd02947">
    <property type="entry name" value="TRX_family"/>
    <property type="match status" value="1"/>
</dbReference>
<dbReference type="Gene3D" id="3.40.30.10">
    <property type="entry name" value="Glutaredoxin"/>
    <property type="match status" value="1"/>
</dbReference>
<dbReference type="InterPro" id="IPR050620">
    <property type="entry name" value="Thioredoxin_H-type-like"/>
</dbReference>
<name>A0AAN8NHS5_9PEZI</name>
<evidence type="ECO:0000313" key="3">
    <source>
        <dbReference type="Proteomes" id="UP001307849"/>
    </source>
</evidence>
<proteinExistence type="predicted"/>
<gene>
    <name evidence="2" type="ORF">TWF506_003178</name>
</gene>
<comment type="caution">
    <text evidence="2">The sequence shown here is derived from an EMBL/GenBank/DDBJ whole genome shotgun (WGS) entry which is preliminary data.</text>
</comment>
<accession>A0AAN8NHS5</accession>
<evidence type="ECO:0000313" key="2">
    <source>
        <dbReference type="EMBL" id="KAK6502598.1"/>
    </source>
</evidence>
<keyword evidence="3" id="KW-1185">Reference proteome</keyword>
<dbReference type="InterPro" id="IPR036249">
    <property type="entry name" value="Thioredoxin-like_sf"/>
</dbReference>
<evidence type="ECO:0000259" key="1">
    <source>
        <dbReference type="PROSITE" id="PS51352"/>
    </source>
</evidence>
<organism evidence="2 3">
    <name type="scientific">Arthrobotrys conoides</name>
    <dbReference type="NCBI Taxonomy" id="74498"/>
    <lineage>
        <taxon>Eukaryota</taxon>
        <taxon>Fungi</taxon>
        <taxon>Dikarya</taxon>
        <taxon>Ascomycota</taxon>
        <taxon>Pezizomycotina</taxon>
        <taxon>Orbiliomycetes</taxon>
        <taxon>Orbiliales</taxon>
        <taxon>Orbiliaceae</taxon>
        <taxon>Arthrobotrys</taxon>
    </lineage>
</organism>